<dbReference type="InParanoid" id="A0A067QI48"/>
<dbReference type="InterPro" id="IPR032675">
    <property type="entry name" value="LRR_dom_sf"/>
</dbReference>
<dbReference type="EMBL" id="KK853354">
    <property type="protein sequence ID" value="KDR08188.1"/>
    <property type="molecule type" value="Genomic_DNA"/>
</dbReference>
<keyword evidence="2" id="KW-1185">Reference proteome</keyword>
<name>A0A067QI48_ZOONE</name>
<accession>A0A067QI48</accession>
<organism evidence="1 2">
    <name type="scientific">Zootermopsis nevadensis</name>
    <name type="common">Dampwood termite</name>
    <dbReference type="NCBI Taxonomy" id="136037"/>
    <lineage>
        <taxon>Eukaryota</taxon>
        <taxon>Metazoa</taxon>
        <taxon>Ecdysozoa</taxon>
        <taxon>Arthropoda</taxon>
        <taxon>Hexapoda</taxon>
        <taxon>Insecta</taxon>
        <taxon>Pterygota</taxon>
        <taxon>Neoptera</taxon>
        <taxon>Polyneoptera</taxon>
        <taxon>Dictyoptera</taxon>
        <taxon>Blattodea</taxon>
        <taxon>Blattoidea</taxon>
        <taxon>Termitoidae</taxon>
        <taxon>Termopsidae</taxon>
        <taxon>Zootermopsis</taxon>
    </lineage>
</organism>
<protein>
    <submittedName>
        <fullName evidence="1">Uncharacterized protein</fullName>
    </submittedName>
</protein>
<reference evidence="1 2" key="1">
    <citation type="journal article" date="2014" name="Nat. Commun.">
        <title>Molecular traces of alternative social organization in a termite genome.</title>
        <authorList>
            <person name="Terrapon N."/>
            <person name="Li C."/>
            <person name="Robertson H.M."/>
            <person name="Ji L."/>
            <person name="Meng X."/>
            <person name="Booth W."/>
            <person name="Chen Z."/>
            <person name="Childers C.P."/>
            <person name="Glastad K.M."/>
            <person name="Gokhale K."/>
            <person name="Gowin J."/>
            <person name="Gronenberg W."/>
            <person name="Hermansen R.A."/>
            <person name="Hu H."/>
            <person name="Hunt B.G."/>
            <person name="Huylmans A.K."/>
            <person name="Khalil S.M."/>
            <person name="Mitchell R.D."/>
            <person name="Munoz-Torres M.C."/>
            <person name="Mustard J.A."/>
            <person name="Pan H."/>
            <person name="Reese J.T."/>
            <person name="Scharf M.E."/>
            <person name="Sun F."/>
            <person name="Vogel H."/>
            <person name="Xiao J."/>
            <person name="Yang W."/>
            <person name="Yang Z."/>
            <person name="Yang Z."/>
            <person name="Zhou J."/>
            <person name="Zhu J."/>
            <person name="Brent C.S."/>
            <person name="Elsik C.G."/>
            <person name="Goodisman M.A."/>
            <person name="Liberles D.A."/>
            <person name="Roe R.M."/>
            <person name="Vargo E.L."/>
            <person name="Vilcinskas A."/>
            <person name="Wang J."/>
            <person name="Bornberg-Bauer E."/>
            <person name="Korb J."/>
            <person name="Zhang G."/>
            <person name="Liebig J."/>
        </authorList>
    </citation>
    <scope>NUCLEOTIDE SEQUENCE [LARGE SCALE GENOMIC DNA]</scope>
    <source>
        <tissue evidence="1">Whole organism</tissue>
    </source>
</reference>
<evidence type="ECO:0000313" key="2">
    <source>
        <dbReference type="Proteomes" id="UP000027135"/>
    </source>
</evidence>
<dbReference type="AlphaFoldDB" id="A0A067QI48"/>
<dbReference type="Gene3D" id="3.80.10.10">
    <property type="entry name" value="Ribonuclease Inhibitor"/>
    <property type="match status" value="1"/>
</dbReference>
<proteinExistence type="predicted"/>
<evidence type="ECO:0000313" key="1">
    <source>
        <dbReference type="EMBL" id="KDR08188.1"/>
    </source>
</evidence>
<gene>
    <name evidence="1" type="ORF">L798_01905</name>
</gene>
<dbReference type="SUPFAM" id="SSF52058">
    <property type="entry name" value="L domain-like"/>
    <property type="match status" value="1"/>
</dbReference>
<sequence>MPHYSTTPDTLLNTAYIALGNYVRQIMKQLIQTPSEPRGDDHRYHHYEEPCNKLQRHLARLPAYNGRLISNYLLGRLCKTYSEIMANPEFRDACEEITPFFVKSLLHPYVRTLDGVRCPAHPHLLDIYKPESCELFYKILPLFEESWDVKIGPADRTECALLELGALRESLVKFMSRSCTDSDIETLANECKNITHLDISCSTELSDNAIDHLLKFNSLRELNLLEVNSISQEALHHLLARFAEVDISGSTSKKPRPPLYRSQQLIRIGCSNPSAQTISLISQFSSLCFIYLSHVVDCVLTPLAEIKKVLMFTLSDSRFVLVKDFLIAKGNGLVCLNLIDVVDTDFNFITENCYKVKCIHLCFKEREHLILPRKWNRPGTLWVPASPPTHWANFLQINISDLHVVDFVLTRFPKLTRLFLSDEIDEFFLESLMQRFHNNRRMEQLFWGKTLEVEFKEKVVTVRRFCSGREFGYQHIYP</sequence>
<dbReference type="OrthoDB" id="63112at2759"/>
<dbReference type="Proteomes" id="UP000027135">
    <property type="component" value="Unassembled WGS sequence"/>
</dbReference>